<protein>
    <submittedName>
        <fullName evidence="2">Uncharacterized protein</fullName>
    </submittedName>
</protein>
<organism evidence="2 3">
    <name type="scientific">Neolewinella xylanilytica</name>
    <dbReference type="NCBI Taxonomy" id="1514080"/>
    <lineage>
        <taxon>Bacteria</taxon>
        <taxon>Pseudomonadati</taxon>
        <taxon>Bacteroidota</taxon>
        <taxon>Saprospiria</taxon>
        <taxon>Saprospirales</taxon>
        <taxon>Lewinellaceae</taxon>
        <taxon>Neolewinella</taxon>
    </lineage>
</organism>
<keyword evidence="3" id="KW-1185">Reference proteome</keyword>
<sequence>MKLFTYPLFCLLFFACGNGEGDVAETAGERATVAAQETAYDLMMEGHDRVMPMMGQITQAQREITEQLSAGGHGEDYRELLMAANEQLEDADDAMMAWMNNSRPLPELRESMDNEEIMEFIRERTRSIAEVEAEVRTSLANAEQILGTEDHEHTEGMNHDH</sequence>
<reference evidence="2 3" key="1">
    <citation type="submission" date="2018-02" db="EMBL/GenBank/DDBJ databases">
        <title>Genomic Encyclopedia of Archaeal and Bacterial Type Strains, Phase II (KMG-II): from individual species to whole genera.</title>
        <authorList>
            <person name="Goeker M."/>
        </authorList>
    </citation>
    <scope>NUCLEOTIDE SEQUENCE [LARGE SCALE GENOMIC DNA]</scope>
    <source>
        <strain evidence="2 3">DSM 29526</strain>
    </source>
</reference>
<dbReference type="Proteomes" id="UP000237662">
    <property type="component" value="Unassembled WGS sequence"/>
</dbReference>
<gene>
    <name evidence="2" type="ORF">CLV84_0262</name>
</gene>
<comment type="caution">
    <text evidence="2">The sequence shown here is derived from an EMBL/GenBank/DDBJ whole genome shotgun (WGS) entry which is preliminary data.</text>
</comment>
<keyword evidence="1" id="KW-0175">Coiled coil</keyword>
<accession>A0A2S6I741</accession>
<dbReference type="EMBL" id="PTJC01000005">
    <property type="protein sequence ID" value="PPK87324.1"/>
    <property type="molecule type" value="Genomic_DNA"/>
</dbReference>
<dbReference type="PROSITE" id="PS51257">
    <property type="entry name" value="PROKAR_LIPOPROTEIN"/>
    <property type="match status" value="1"/>
</dbReference>
<proteinExistence type="predicted"/>
<name>A0A2S6I741_9BACT</name>
<evidence type="ECO:0000313" key="3">
    <source>
        <dbReference type="Proteomes" id="UP000237662"/>
    </source>
</evidence>
<evidence type="ECO:0000256" key="1">
    <source>
        <dbReference type="SAM" id="Coils"/>
    </source>
</evidence>
<feature type="coiled-coil region" evidence="1">
    <location>
        <begin position="74"/>
        <end position="101"/>
    </location>
</feature>
<dbReference type="OrthoDB" id="1436925at2"/>
<dbReference type="AlphaFoldDB" id="A0A2S6I741"/>
<dbReference type="RefSeq" id="WP_104417940.1">
    <property type="nucleotide sequence ID" value="NZ_PTJC01000005.1"/>
</dbReference>
<evidence type="ECO:0000313" key="2">
    <source>
        <dbReference type="EMBL" id="PPK87324.1"/>
    </source>
</evidence>